<feature type="domain" description="Carrier" evidence="4">
    <location>
        <begin position="504"/>
        <end position="579"/>
    </location>
</feature>
<comment type="cofactor">
    <cofactor evidence="1">
        <name>pantetheine 4'-phosphate</name>
        <dbReference type="ChEBI" id="CHEBI:47942"/>
    </cofactor>
</comment>
<dbReference type="Gene3D" id="3.30.300.30">
    <property type="match status" value="1"/>
</dbReference>
<evidence type="ECO:0000256" key="3">
    <source>
        <dbReference type="ARBA" id="ARBA00022553"/>
    </source>
</evidence>
<evidence type="ECO:0000313" key="6">
    <source>
        <dbReference type="Proteomes" id="UP000526734"/>
    </source>
</evidence>
<dbReference type="AlphaFoldDB" id="A0A7W3Z8J9"/>
<keyword evidence="2" id="KW-0596">Phosphopantetheine</keyword>
<accession>A0A7W3Z8J9</accession>
<dbReference type="GO" id="GO:0005737">
    <property type="term" value="C:cytoplasm"/>
    <property type="evidence" value="ECO:0007669"/>
    <property type="project" value="TreeGrafter"/>
</dbReference>
<evidence type="ECO:0000256" key="1">
    <source>
        <dbReference type="ARBA" id="ARBA00001957"/>
    </source>
</evidence>
<evidence type="ECO:0000256" key="2">
    <source>
        <dbReference type="ARBA" id="ARBA00022450"/>
    </source>
</evidence>
<dbReference type="GO" id="GO:0043041">
    <property type="term" value="P:amino acid activation for nonribosomal peptide biosynthetic process"/>
    <property type="evidence" value="ECO:0007669"/>
    <property type="project" value="TreeGrafter"/>
</dbReference>
<sequence length="851" mass="89169">MIISAAREHSGRIAVIDADGSEINYADMSANVLSLAGKLRDLGVGPDRMVAVMLPRSAYSVAAVAAILAAGGTYCPLDGSAPRRRTAGLLAALAPTVVLTDGGIPAGLPRGAAVLDPAGGILSASQEGTVAPPPGEPRRDHLAYVIHTSGSTGHPKGVAMTHRGLNRLLRWQVASGPAELRTLQFTATGFDVTFQEVLSTLATGGTLVIPTDEQRRNPARLLDVVRERGIQRLFLPYVALQQLAVVAQTTGEFPETLEHVVTAGERLIVTDAIAELFAKLPGCRLDNHYGPTEAHLVTAGTLPADRAAWPQLPSIGRPVDGVGCRVLDSGLEPVPDGKTGELYVSGAGLARGYLGDPALTAARFLPDPFGQPGARMYRTGDLVRTGDDGEYEFVGRADRQLKVRGFRVEPAEVEAAILGHPRITGAAVGLREVARGVPALVAYVTAEGPLAHQALVGFLHERLPVYLIPARTLVLPTLPVGANGKVDAKALAAVELPASFEHAVDTEVTADLVAEIWARVLGHDDFEPDDDFFDVGGDSLLASWVVAELGQALGRPVDLSLFLEDSTVDDLVAALARTVPQAPGERPASQIVTLRAGPSTRALYLLHPLGGELVGYRELVKATRSPLRALGVGWAGEPPAPGTALPDIAAVHFAQLRTIQPHGPYLLAGWSFGGVLAYELARQLAAAGEEVEFLGLLDANPVLDPLTALPLGETRHAGVLAAALDRLADGADLAALSRDGSWTSLMGAPVPEGAPAEHLRRSLGIAHTCMRAAMDYRPAAYAGPLDLFQAADAPHGKQAELAGVLRRLCTGRFTATTVPGDHWGITREHAGATAAAIDSALERAGEQNGHH</sequence>
<dbReference type="InterPro" id="IPR045851">
    <property type="entry name" value="AMP-bd_C_sf"/>
</dbReference>
<dbReference type="PROSITE" id="PS50075">
    <property type="entry name" value="CARRIER"/>
    <property type="match status" value="1"/>
</dbReference>
<dbReference type="Pfam" id="PF00975">
    <property type="entry name" value="Thioesterase"/>
    <property type="match status" value="1"/>
</dbReference>
<dbReference type="SMART" id="SM00823">
    <property type="entry name" value="PKS_PP"/>
    <property type="match status" value="1"/>
</dbReference>
<keyword evidence="6" id="KW-1185">Reference proteome</keyword>
<dbReference type="InterPro" id="IPR025110">
    <property type="entry name" value="AMP-bd_C"/>
</dbReference>
<gene>
    <name evidence="5" type="ORF">H4281_01275</name>
</gene>
<dbReference type="Gene3D" id="3.40.50.12780">
    <property type="entry name" value="N-terminal domain of ligase-like"/>
    <property type="match status" value="1"/>
</dbReference>
<dbReference type="InterPro" id="IPR009081">
    <property type="entry name" value="PP-bd_ACP"/>
</dbReference>
<dbReference type="SMART" id="SM00824">
    <property type="entry name" value="PKS_TE"/>
    <property type="match status" value="1"/>
</dbReference>
<dbReference type="PROSITE" id="PS00455">
    <property type="entry name" value="AMP_BINDING"/>
    <property type="match status" value="1"/>
</dbReference>
<dbReference type="RefSeq" id="WP_182889499.1">
    <property type="nucleotide sequence ID" value="NZ_JACGZW010000001.1"/>
</dbReference>
<dbReference type="InterPro" id="IPR000873">
    <property type="entry name" value="AMP-dep_synth/lig_dom"/>
</dbReference>
<protein>
    <submittedName>
        <fullName evidence="5">Amino acid adenylation domain-containing protein</fullName>
    </submittedName>
</protein>
<comment type="caution">
    <text evidence="5">The sequence shown here is derived from an EMBL/GenBank/DDBJ whole genome shotgun (WGS) entry which is preliminary data.</text>
</comment>
<organism evidence="5 6">
    <name type="scientific">Amycolatopsis dendrobii</name>
    <dbReference type="NCBI Taxonomy" id="2760662"/>
    <lineage>
        <taxon>Bacteria</taxon>
        <taxon>Bacillati</taxon>
        <taxon>Actinomycetota</taxon>
        <taxon>Actinomycetes</taxon>
        <taxon>Pseudonocardiales</taxon>
        <taxon>Pseudonocardiaceae</taxon>
        <taxon>Amycolatopsis</taxon>
    </lineage>
</organism>
<dbReference type="InterPro" id="IPR020806">
    <property type="entry name" value="PKS_PP-bd"/>
</dbReference>
<dbReference type="InterPro" id="IPR036736">
    <property type="entry name" value="ACP-like_sf"/>
</dbReference>
<dbReference type="InterPro" id="IPR020802">
    <property type="entry name" value="TesA-like"/>
</dbReference>
<dbReference type="InterPro" id="IPR010071">
    <property type="entry name" value="AA_adenyl_dom"/>
</dbReference>
<dbReference type="SUPFAM" id="SSF53474">
    <property type="entry name" value="alpha/beta-Hydrolases"/>
    <property type="match status" value="1"/>
</dbReference>
<dbReference type="InterPro" id="IPR042099">
    <property type="entry name" value="ANL_N_sf"/>
</dbReference>
<dbReference type="InterPro" id="IPR029058">
    <property type="entry name" value="AB_hydrolase_fold"/>
</dbReference>
<dbReference type="PANTHER" id="PTHR45527">
    <property type="entry name" value="NONRIBOSOMAL PEPTIDE SYNTHETASE"/>
    <property type="match status" value="1"/>
</dbReference>
<dbReference type="Gene3D" id="1.10.1200.10">
    <property type="entry name" value="ACP-like"/>
    <property type="match status" value="1"/>
</dbReference>
<evidence type="ECO:0000259" key="4">
    <source>
        <dbReference type="PROSITE" id="PS50075"/>
    </source>
</evidence>
<dbReference type="EMBL" id="JACGZW010000001">
    <property type="protein sequence ID" value="MBB1151754.1"/>
    <property type="molecule type" value="Genomic_DNA"/>
</dbReference>
<dbReference type="SUPFAM" id="SSF56801">
    <property type="entry name" value="Acetyl-CoA synthetase-like"/>
    <property type="match status" value="1"/>
</dbReference>
<dbReference type="SUPFAM" id="SSF47336">
    <property type="entry name" value="ACP-like"/>
    <property type="match status" value="1"/>
</dbReference>
<dbReference type="PANTHER" id="PTHR45527:SF1">
    <property type="entry name" value="FATTY ACID SYNTHASE"/>
    <property type="match status" value="1"/>
</dbReference>
<dbReference type="InterPro" id="IPR001031">
    <property type="entry name" value="Thioesterase"/>
</dbReference>
<dbReference type="GO" id="GO:0031177">
    <property type="term" value="F:phosphopantetheine binding"/>
    <property type="evidence" value="ECO:0007669"/>
    <property type="project" value="InterPro"/>
</dbReference>
<reference evidence="5 6" key="1">
    <citation type="submission" date="2020-08" db="EMBL/GenBank/DDBJ databases">
        <title>Amycolatopsis sp. nov. DR6-1 isolated from Dendrobium heterocarpum.</title>
        <authorList>
            <person name="Tedsree N."/>
            <person name="Kuncharoen N."/>
            <person name="Likhitwitayawuid K."/>
            <person name="Tanasupawat S."/>
        </authorList>
    </citation>
    <scope>NUCLEOTIDE SEQUENCE [LARGE SCALE GENOMIC DNA]</scope>
    <source>
        <strain evidence="5 6">DR6-1</strain>
    </source>
</reference>
<dbReference type="GO" id="GO:0044550">
    <property type="term" value="P:secondary metabolite biosynthetic process"/>
    <property type="evidence" value="ECO:0007669"/>
    <property type="project" value="TreeGrafter"/>
</dbReference>
<dbReference type="Proteomes" id="UP000526734">
    <property type="component" value="Unassembled WGS sequence"/>
</dbReference>
<dbReference type="Pfam" id="PF00501">
    <property type="entry name" value="AMP-binding"/>
    <property type="match status" value="1"/>
</dbReference>
<keyword evidence="3" id="KW-0597">Phosphoprotein</keyword>
<dbReference type="InterPro" id="IPR020845">
    <property type="entry name" value="AMP-binding_CS"/>
</dbReference>
<dbReference type="Pfam" id="PF00550">
    <property type="entry name" value="PP-binding"/>
    <property type="match status" value="1"/>
</dbReference>
<proteinExistence type="predicted"/>
<name>A0A7W3Z8J9_9PSEU</name>
<dbReference type="Pfam" id="PF13193">
    <property type="entry name" value="AMP-binding_C"/>
    <property type="match status" value="1"/>
</dbReference>
<evidence type="ECO:0000313" key="5">
    <source>
        <dbReference type="EMBL" id="MBB1151754.1"/>
    </source>
</evidence>
<dbReference type="Gene3D" id="3.40.50.1820">
    <property type="entry name" value="alpha/beta hydrolase"/>
    <property type="match status" value="1"/>
</dbReference>
<dbReference type="NCBIfam" id="TIGR01733">
    <property type="entry name" value="AA-adenyl-dom"/>
    <property type="match status" value="1"/>
</dbReference>